<feature type="signal peptide" evidence="2">
    <location>
        <begin position="1"/>
        <end position="17"/>
    </location>
</feature>
<dbReference type="RefSeq" id="WP_202824447.1">
    <property type="nucleotide sequence ID" value="NZ_JAEUXJ010000002.1"/>
</dbReference>
<protein>
    <submittedName>
        <fullName evidence="3">Uncharacterized protein</fullName>
    </submittedName>
</protein>
<proteinExistence type="predicted"/>
<evidence type="ECO:0000313" key="3">
    <source>
        <dbReference type="EMBL" id="MBL6454700.1"/>
    </source>
</evidence>
<keyword evidence="2" id="KW-0732">Signal</keyword>
<feature type="chain" id="PRO_5046581766" evidence="2">
    <location>
        <begin position="18"/>
        <end position="55"/>
    </location>
</feature>
<accession>A0ABS1UZ85</accession>
<reference evidence="3 4" key="1">
    <citation type="submission" date="2021-01" db="EMBL/GenBank/DDBJ databases">
        <title>Belnapia mucosa sp. nov. and Belnapia arida sp. nov., isolated from the Tabernas Desert (Almeria, Spain).</title>
        <authorList>
            <person name="Molina-Menor E."/>
            <person name="Vidal-Verdu A."/>
            <person name="Calonge A."/>
            <person name="Satari L."/>
            <person name="Pereto Magraner J."/>
            <person name="Porcar Miralles M."/>
        </authorList>
    </citation>
    <scope>NUCLEOTIDE SEQUENCE [LARGE SCALE GENOMIC DNA]</scope>
    <source>
        <strain evidence="3 4">T6</strain>
    </source>
</reference>
<feature type="region of interest" description="Disordered" evidence="1">
    <location>
        <begin position="32"/>
        <end position="55"/>
    </location>
</feature>
<organism evidence="3 4">
    <name type="scientific">Belnapia mucosa</name>
    <dbReference type="NCBI Taxonomy" id="2804532"/>
    <lineage>
        <taxon>Bacteria</taxon>
        <taxon>Pseudomonadati</taxon>
        <taxon>Pseudomonadota</taxon>
        <taxon>Alphaproteobacteria</taxon>
        <taxon>Acetobacterales</taxon>
        <taxon>Roseomonadaceae</taxon>
        <taxon>Belnapia</taxon>
    </lineage>
</organism>
<evidence type="ECO:0000313" key="4">
    <source>
        <dbReference type="Proteomes" id="UP000606490"/>
    </source>
</evidence>
<sequence>MSRLPRMAALLAVPVLAALALSACTRTYVERERAPQQPTTIVVPQQTPPSTVMVR</sequence>
<name>A0ABS1UZ85_9PROT</name>
<feature type="compositionally biased region" description="Low complexity" evidence="1">
    <location>
        <begin position="35"/>
        <end position="55"/>
    </location>
</feature>
<evidence type="ECO:0000256" key="1">
    <source>
        <dbReference type="SAM" id="MobiDB-lite"/>
    </source>
</evidence>
<comment type="caution">
    <text evidence="3">The sequence shown here is derived from an EMBL/GenBank/DDBJ whole genome shotgun (WGS) entry which is preliminary data.</text>
</comment>
<dbReference type="PROSITE" id="PS51257">
    <property type="entry name" value="PROKAR_LIPOPROTEIN"/>
    <property type="match status" value="1"/>
</dbReference>
<evidence type="ECO:0000256" key="2">
    <source>
        <dbReference type="SAM" id="SignalP"/>
    </source>
</evidence>
<keyword evidence="4" id="KW-1185">Reference proteome</keyword>
<dbReference type="Proteomes" id="UP000606490">
    <property type="component" value="Unassembled WGS sequence"/>
</dbReference>
<dbReference type="EMBL" id="JAEUXJ010000002">
    <property type="protein sequence ID" value="MBL6454700.1"/>
    <property type="molecule type" value="Genomic_DNA"/>
</dbReference>
<gene>
    <name evidence="3" type="ORF">JMJ55_05145</name>
</gene>